<reference evidence="3" key="1">
    <citation type="submission" date="2020-02" db="EMBL/GenBank/DDBJ databases">
        <authorList>
            <person name="Meier V. D."/>
        </authorList>
    </citation>
    <scope>NUCLEOTIDE SEQUENCE</scope>
    <source>
        <strain evidence="3">AVDCRST_MAG26</strain>
    </source>
</reference>
<evidence type="ECO:0000313" key="3">
    <source>
        <dbReference type="EMBL" id="CAA9297213.1"/>
    </source>
</evidence>
<feature type="region of interest" description="Disordered" evidence="1">
    <location>
        <begin position="34"/>
        <end position="87"/>
    </location>
</feature>
<dbReference type="AlphaFoldDB" id="A0A6J4K746"/>
<name>A0A6J4K746_9CHLR</name>
<evidence type="ECO:0000256" key="1">
    <source>
        <dbReference type="SAM" id="MobiDB-lite"/>
    </source>
</evidence>
<evidence type="ECO:0000256" key="2">
    <source>
        <dbReference type="SAM" id="Phobius"/>
    </source>
</evidence>
<feature type="transmembrane region" description="Helical" evidence="2">
    <location>
        <begin position="173"/>
        <end position="191"/>
    </location>
</feature>
<protein>
    <recommendedName>
        <fullName evidence="4">Cytochrome c oxidase polypeptide IV</fullName>
    </recommendedName>
</protein>
<keyword evidence="2" id="KW-0812">Transmembrane</keyword>
<feature type="transmembrane region" description="Helical" evidence="2">
    <location>
        <begin position="6"/>
        <end position="29"/>
    </location>
</feature>
<keyword evidence="2" id="KW-0472">Membrane</keyword>
<proteinExistence type="predicted"/>
<evidence type="ECO:0008006" key="4">
    <source>
        <dbReference type="Google" id="ProtNLM"/>
    </source>
</evidence>
<dbReference type="Gene3D" id="1.10.287.70">
    <property type="match status" value="1"/>
</dbReference>
<dbReference type="EMBL" id="CADCTK010001082">
    <property type="protein sequence ID" value="CAA9297213.1"/>
    <property type="molecule type" value="Genomic_DNA"/>
</dbReference>
<sequence>MGRKRSSLLSGLINIGATLGGIIGASSVIRRFARRPSEGAPEPRTTREEDARSTAARTSRPHAPALVEYQRPETTGAAAPATQRMEGEPVGSGVVAQVTEHTDQPHVEIEPEEGESFRLASDLPAPDPHPALAPLRSGWRRPEHLELPAPTYWPAVLAFAITLLAWSLVTSTLIAAIGIAVFILALAGWIGDLQHEQH</sequence>
<organism evidence="3">
    <name type="scientific">uncultured Chloroflexia bacterium</name>
    <dbReference type="NCBI Taxonomy" id="1672391"/>
    <lineage>
        <taxon>Bacteria</taxon>
        <taxon>Bacillati</taxon>
        <taxon>Chloroflexota</taxon>
        <taxon>Chloroflexia</taxon>
        <taxon>environmental samples</taxon>
    </lineage>
</organism>
<gene>
    <name evidence="3" type="ORF">AVDCRST_MAG26-4525</name>
</gene>
<keyword evidence="2" id="KW-1133">Transmembrane helix</keyword>
<accession>A0A6J4K746</accession>